<feature type="region of interest" description="Disordered" evidence="1">
    <location>
        <begin position="119"/>
        <end position="140"/>
    </location>
</feature>
<dbReference type="Proteomes" id="UP000031521">
    <property type="component" value="Chromosome"/>
</dbReference>
<evidence type="ECO:0000313" key="5">
    <source>
        <dbReference type="Proteomes" id="UP000031521"/>
    </source>
</evidence>
<reference evidence="4 5" key="1">
    <citation type="journal article" date="2014" name="Int. J. Syst. Evol. Microbiol.">
        <title>Celeribacter indicus sp. nov., a polycyclic aromatic hydrocarbon-degrading bacterium from deep-sea sediment and reclassification of Huaishuia halophila as Celeribacter halophilus comb. nov.</title>
        <authorList>
            <person name="Lai Q."/>
            <person name="Cao J."/>
            <person name="Yuan J."/>
            <person name="Li F."/>
            <person name="Shao Z."/>
        </authorList>
    </citation>
    <scope>NUCLEOTIDE SEQUENCE [LARGE SCALE GENOMIC DNA]</scope>
    <source>
        <strain evidence="4">P73</strain>
    </source>
</reference>
<dbReference type="EMBL" id="CP004393">
    <property type="protein sequence ID" value="AJE47033.1"/>
    <property type="molecule type" value="Genomic_DNA"/>
</dbReference>
<organism evidence="4 5">
    <name type="scientific">Celeribacter indicus</name>
    <dbReference type="NCBI Taxonomy" id="1208324"/>
    <lineage>
        <taxon>Bacteria</taxon>
        <taxon>Pseudomonadati</taxon>
        <taxon>Pseudomonadota</taxon>
        <taxon>Alphaproteobacteria</taxon>
        <taxon>Rhodobacterales</taxon>
        <taxon>Roseobacteraceae</taxon>
        <taxon>Celeribacter</taxon>
    </lineage>
</organism>
<proteinExistence type="predicted"/>
<dbReference type="AlphaFoldDB" id="A0A0B5DUA8"/>
<feature type="signal peptide" evidence="2">
    <location>
        <begin position="1"/>
        <end position="26"/>
    </location>
</feature>
<evidence type="ECO:0000313" key="4">
    <source>
        <dbReference type="EMBL" id="AJE47033.1"/>
    </source>
</evidence>
<dbReference type="RefSeq" id="WP_043869688.1">
    <property type="nucleotide sequence ID" value="NZ_CP004393.1"/>
</dbReference>
<protein>
    <submittedName>
        <fullName evidence="4">N-acetylmuramoyl-L-alanine amidase</fullName>
    </submittedName>
</protein>
<dbReference type="InterPro" id="IPR003646">
    <property type="entry name" value="SH3-like_bac-type"/>
</dbReference>
<dbReference type="Gene3D" id="2.30.30.40">
    <property type="entry name" value="SH3 Domains"/>
    <property type="match status" value="1"/>
</dbReference>
<feature type="chain" id="PRO_5002114044" evidence="2">
    <location>
        <begin position="27"/>
        <end position="140"/>
    </location>
</feature>
<name>A0A0B5DUA8_9RHOB</name>
<sequence length="140" mass="14828">MTRLTRKLTACALGGALLAAPFAAGAQSVNQNYIGSNAPQAYQDAANPQGDYVVRGVTLNARSGPGTGYSAVRTFAPGTVLYELDRQGNWVQVVPTPNANPLWVSASYLSPVTAPRVVTPRPLDQGRPYDGPYPLVIQNN</sequence>
<dbReference type="OrthoDB" id="7876688at2"/>
<keyword evidence="2" id="KW-0732">Signal</keyword>
<keyword evidence="5" id="KW-1185">Reference proteome</keyword>
<dbReference type="Pfam" id="PF08239">
    <property type="entry name" value="SH3_3"/>
    <property type="match status" value="1"/>
</dbReference>
<evidence type="ECO:0000256" key="2">
    <source>
        <dbReference type="SAM" id="SignalP"/>
    </source>
</evidence>
<accession>A0A0B5DUA8</accession>
<dbReference type="STRING" id="1208324.P73_2318"/>
<evidence type="ECO:0000259" key="3">
    <source>
        <dbReference type="Pfam" id="PF08239"/>
    </source>
</evidence>
<dbReference type="KEGG" id="cid:P73_2318"/>
<dbReference type="HOGENOM" id="CLU_1831538_0_0_5"/>
<evidence type="ECO:0000256" key="1">
    <source>
        <dbReference type="SAM" id="MobiDB-lite"/>
    </source>
</evidence>
<gene>
    <name evidence="4" type="ORF">P73_2318</name>
</gene>
<feature type="domain" description="SH3b" evidence="3">
    <location>
        <begin position="58"/>
        <end position="110"/>
    </location>
</feature>